<protein>
    <submittedName>
        <fullName evidence="2">Uncharacterized protein</fullName>
    </submittedName>
</protein>
<feature type="non-terminal residue" evidence="2">
    <location>
        <position position="200"/>
    </location>
</feature>
<sequence>MKIFISLALLSSLLFGQVLYEEHFTDGTMQLEWFPWIGDEMTVINDPTTPGGDDWAGSIANDSAPIAAAYAGELALDDYSIESWIYTIVSPGTSIGTYNGICIRMDTGLLALYTLVSDFDNDARLLLRLLVGATPTVIREWSAGEIPGGVPGASSWHKFKLVMIADSIWAYYDDNLLPDCPFTDATVSQGYFGIYTFNAM</sequence>
<gene>
    <name evidence="2" type="ORF">AMJ52_07720</name>
</gene>
<feature type="chain" id="PRO_5006640524" evidence="1">
    <location>
        <begin position="21"/>
        <end position="200"/>
    </location>
</feature>
<dbReference type="Proteomes" id="UP000051012">
    <property type="component" value="Unassembled WGS sequence"/>
</dbReference>
<evidence type="ECO:0000313" key="3">
    <source>
        <dbReference type="Proteomes" id="UP000051012"/>
    </source>
</evidence>
<keyword evidence="1" id="KW-0732">Signal</keyword>
<dbReference type="AlphaFoldDB" id="A0A0S7YBX1"/>
<proteinExistence type="predicted"/>
<dbReference type="Gene3D" id="2.60.120.560">
    <property type="entry name" value="Exo-inulinase, domain 1"/>
    <property type="match status" value="1"/>
</dbReference>
<reference evidence="2 3" key="1">
    <citation type="journal article" date="2015" name="Microbiome">
        <title>Genomic resolution of linkages in carbon, nitrogen, and sulfur cycling among widespread estuary sediment bacteria.</title>
        <authorList>
            <person name="Baker B.J."/>
            <person name="Lazar C.S."/>
            <person name="Teske A.P."/>
            <person name="Dick G.J."/>
        </authorList>
    </citation>
    <scope>NUCLEOTIDE SEQUENCE [LARGE SCALE GENOMIC DNA]</scope>
    <source>
        <strain evidence="2">DG_78</strain>
    </source>
</reference>
<comment type="caution">
    <text evidence="2">The sequence shown here is derived from an EMBL/GenBank/DDBJ whole genome shotgun (WGS) entry which is preliminary data.</text>
</comment>
<feature type="signal peptide" evidence="1">
    <location>
        <begin position="1"/>
        <end position="20"/>
    </location>
</feature>
<accession>A0A0S7YBX1</accession>
<dbReference type="EMBL" id="LJNI01000105">
    <property type="protein sequence ID" value="KPJ72019.1"/>
    <property type="molecule type" value="Genomic_DNA"/>
</dbReference>
<evidence type="ECO:0000313" key="2">
    <source>
        <dbReference type="EMBL" id="KPJ72019.1"/>
    </source>
</evidence>
<evidence type="ECO:0000256" key="1">
    <source>
        <dbReference type="SAM" id="SignalP"/>
    </source>
</evidence>
<organism evidence="2 3">
    <name type="scientific">candidate division TA06 bacterium DG_78</name>
    <dbReference type="NCBI Taxonomy" id="1703772"/>
    <lineage>
        <taxon>Bacteria</taxon>
        <taxon>Bacteria division TA06</taxon>
    </lineage>
</organism>
<name>A0A0S7YBX1_UNCT6</name>